<reference evidence="2 3" key="1">
    <citation type="submission" date="2020-10" db="EMBL/GenBank/DDBJ databases">
        <title>The genome sequence of Chitinilyticum litopenaei 4Y14.</title>
        <authorList>
            <person name="Liu Y."/>
        </authorList>
    </citation>
    <scope>NUCLEOTIDE SEQUENCE [LARGE SCALE GENOMIC DNA]</scope>
    <source>
        <strain evidence="2 3">4Y14</strain>
    </source>
</reference>
<organism evidence="2 3">
    <name type="scientific">Chitinilyticum piscinae</name>
    <dbReference type="NCBI Taxonomy" id="2866724"/>
    <lineage>
        <taxon>Bacteria</taxon>
        <taxon>Pseudomonadati</taxon>
        <taxon>Pseudomonadota</taxon>
        <taxon>Betaproteobacteria</taxon>
        <taxon>Neisseriales</taxon>
        <taxon>Chitinibacteraceae</taxon>
        <taxon>Chitinilyticum</taxon>
    </lineage>
</organism>
<name>A0A8J7FH05_9NEIS</name>
<evidence type="ECO:0000313" key="2">
    <source>
        <dbReference type="EMBL" id="MBE9609010.1"/>
    </source>
</evidence>
<dbReference type="Proteomes" id="UP000604481">
    <property type="component" value="Unassembled WGS sequence"/>
</dbReference>
<keyword evidence="3" id="KW-1185">Reference proteome</keyword>
<accession>A0A8J7FH05</accession>
<feature type="transmembrane region" description="Helical" evidence="1">
    <location>
        <begin position="64"/>
        <end position="85"/>
    </location>
</feature>
<evidence type="ECO:0000256" key="1">
    <source>
        <dbReference type="SAM" id="Phobius"/>
    </source>
</evidence>
<evidence type="ECO:0000313" key="3">
    <source>
        <dbReference type="Proteomes" id="UP000604481"/>
    </source>
</evidence>
<keyword evidence="1" id="KW-0472">Membrane</keyword>
<dbReference type="AlphaFoldDB" id="A0A8J7FH05"/>
<feature type="transmembrane region" description="Helical" evidence="1">
    <location>
        <begin position="133"/>
        <end position="155"/>
    </location>
</feature>
<dbReference type="EMBL" id="JADFUA010000003">
    <property type="protein sequence ID" value="MBE9609010.1"/>
    <property type="molecule type" value="Genomic_DNA"/>
</dbReference>
<protein>
    <submittedName>
        <fullName evidence="2">Uncharacterized protein</fullName>
    </submittedName>
</protein>
<keyword evidence="1" id="KW-0812">Transmembrane</keyword>
<comment type="caution">
    <text evidence="2">The sequence shown here is derived from an EMBL/GenBank/DDBJ whole genome shotgun (WGS) entry which is preliminary data.</text>
</comment>
<feature type="transmembrane region" description="Helical" evidence="1">
    <location>
        <begin position="28"/>
        <end position="49"/>
    </location>
</feature>
<keyword evidence="1" id="KW-1133">Transmembrane helix</keyword>
<sequence>MRLPPLICLIALLWPALAQANAGTPLMWLGAFHLLLGNFFIALFELWLLQRFVRRDRLHDKRNFGLLLLANYLSAWAGFGVLQLLDLGRWVDLHNALYVAWLALPLAWLFTVLLEWPFVWLALRDLRRSGRQALRASFLIQTISYLPLLLLYLFVAPVQLSMLSQTELSSAGSMRVPAGLQVYFLSADRTEVLVWESRGIQKVATVESHDCKGLELGVEDHTPQPRLVLLDRYPLCMKQLNIPLAGPWASVTGWPRDRLRIQAGKAARFPAVASSSVSFQGGFWPGDGLLVTAGGRSWRLATESPVLAWRVTYVQHLPGNLALFQLGSDQIVLYDPLRNQLALLGRGRSPLAVLPSPASH</sequence>
<feature type="transmembrane region" description="Helical" evidence="1">
    <location>
        <begin position="97"/>
        <end position="121"/>
    </location>
</feature>
<proteinExistence type="predicted"/>
<gene>
    <name evidence="2" type="ORF">INR99_06595</name>
</gene>